<evidence type="ECO:0000313" key="2">
    <source>
        <dbReference type="Proteomes" id="UP000762676"/>
    </source>
</evidence>
<protein>
    <submittedName>
        <fullName evidence="1">Uncharacterized protein</fullName>
    </submittedName>
</protein>
<dbReference type="Proteomes" id="UP000762676">
    <property type="component" value="Unassembled WGS sequence"/>
</dbReference>
<sequence>VAGERSAAATPLHALAVFYLECVQMSWLDFHSIIKMLQNKTHQTWPVFQLPEVFSIHTSHQR</sequence>
<comment type="caution">
    <text evidence="1">The sequence shown here is derived from an EMBL/GenBank/DDBJ whole genome shotgun (WGS) entry which is preliminary data.</text>
</comment>
<evidence type="ECO:0000313" key="1">
    <source>
        <dbReference type="EMBL" id="GFR59313.1"/>
    </source>
</evidence>
<dbReference type="AlphaFoldDB" id="A0AAV4EFN7"/>
<reference evidence="1 2" key="1">
    <citation type="journal article" date="2021" name="Elife">
        <title>Chloroplast acquisition without the gene transfer in kleptoplastic sea slugs, Plakobranchus ocellatus.</title>
        <authorList>
            <person name="Maeda T."/>
            <person name="Takahashi S."/>
            <person name="Yoshida T."/>
            <person name="Shimamura S."/>
            <person name="Takaki Y."/>
            <person name="Nagai Y."/>
            <person name="Toyoda A."/>
            <person name="Suzuki Y."/>
            <person name="Arimoto A."/>
            <person name="Ishii H."/>
            <person name="Satoh N."/>
            <person name="Nishiyama T."/>
            <person name="Hasebe M."/>
            <person name="Maruyama T."/>
            <person name="Minagawa J."/>
            <person name="Obokata J."/>
            <person name="Shigenobu S."/>
        </authorList>
    </citation>
    <scope>NUCLEOTIDE SEQUENCE [LARGE SCALE GENOMIC DNA]</scope>
</reference>
<accession>A0AAV4EFN7</accession>
<dbReference type="EMBL" id="BMAT01010710">
    <property type="protein sequence ID" value="GFR59313.1"/>
    <property type="molecule type" value="Genomic_DNA"/>
</dbReference>
<name>A0AAV4EFN7_9GAST</name>
<proteinExistence type="predicted"/>
<organism evidence="1 2">
    <name type="scientific">Elysia marginata</name>
    <dbReference type="NCBI Taxonomy" id="1093978"/>
    <lineage>
        <taxon>Eukaryota</taxon>
        <taxon>Metazoa</taxon>
        <taxon>Spiralia</taxon>
        <taxon>Lophotrochozoa</taxon>
        <taxon>Mollusca</taxon>
        <taxon>Gastropoda</taxon>
        <taxon>Heterobranchia</taxon>
        <taxon>Euthyneura</taxon>
        <taxon>Panpulmonata</taxon>
        <taxon>Sacoglossa</taxon>
        <taxon>Placobranchoidea</taxon>
        <taxon>Plakobranchidae</taxon>
        <taxon>Elysia</taxon>
    </lineage>
</organism>
<gene>
    <name evidence="1" type="ORF">ElyMa_005382500</name>
</gene>
<keyword evidence="2" id="KW-1185">Reference proteome</keyword>
<feature type="non-terminal residue" evidence="1">
    <location>
        <position position="1"/>
    </location>
</feature>